<dbReference type="GO" id="GO:0005737">
    <property type="term" value="C:cytoplasm"/>
    <property type="evidence" value="ECO:0007669"/>
    <property type="project" value="UniProtKB-SubCell"/>
</dbReference>
<dbReference type="InterPro" id="IPR039422">
    <property type="entry name" value="MarR/SlyA-like"/>
</dbReference>
<evidence type="ECO:0000256" key="4">
    <source>
        <dbReference type="ARBA" id="ARBA00023125"/>
    </source>
</evidence>
<dbReference type="Pfam" id="PF22381">
    <property type="entry name" value="Staph_reg_Sar_Rot"/>
    <property type="match status" value="1"/>
</dbReference>
<dbReference type="SMART" id="SM00347">
    <property type="entry name" value="HTH_MARR"/>
    <property type="match status" value="1"/>
</dbReference>
<sequence>MIIFFVLHYRKMLEMEPYLMNSKKKLPPLSDHLCFSLYATSRAIQRLYHPTLEKNGLTYPQYLILVTLYDLKTVSLKELGEKLDLSSNTLTPLLKRMEQHGLVERLRSKEDERVVRITITDLGKSKREESYNLPDILLNRSSLTPEEMNELIRLIGRLYEDTRK</sequence>
<dbReference type="GO" id="GO:0003677">
    <property type="term" value="F:DNA binding"/>
    <property type="evidence" value="ECO:0007669"/>
    <property type="project" value="UniProtKB-KW"/>
</dbReference>
<dbReference type="STRING" id="1265818.MAQA_12776"/>
<dbReference type="GO" id="GO:0006950">
    <property type="term" value="P:response to stress"/>
    <property type="evidence" value="ECO:0007669"/>
    <property type="project" value="TreeGrafter"/>
</dbReference>
<evidence type="ECO:0000256" key="3">
    <source>
        <dbReference type="ARBA" id="ARBA00023015"/>
    </source>
</evidence>
<dbReference type="InterPro" id="IPR055166">
    <property type="entry name" value="Transc_reg_Sar_Rot_HTH"/>
</dbReference>
<dbReference type="PATRIC" id="fig|1265818.5.peg.2572"/>
<keyword evidence="3" id="KW-0805">Transcription regulation</keyword>
<proteinExistence type="predicted"/>
<keyword evidence="5" id="KW-0804">Transcription</keyword>
<dbReference type="AlphaFoldDB" id="W7B3Q9"/>
<dbReference type="GO" id="GO:0003700">
    <property type="term" value="F:DNA-binding transcription factor activity"/>
    <property type="evidence" value="ECO:0007669"/>
    <property type="project" value="InterPro"/>
</dbReference>
<evidence type="ECO:0000313" key="8">
    <source>
        <dbReference type="Proteomes" id="UP000019246"/>
    </source>
</evidence>
<keyword evidence="2" id="KW-0963">Cytoplasm</keyword>
<dbReference type="InterPro" id="IPR000835">
    <property type="entry name" value="HTH_MarR-typ"/>
</dbReference>
<accession>W7B3Q9</accession>
<comment type="caution">
    <text evidence="7">The sequence shown here is derived from an EMBL/GenBank/DDBJ whole genome shotgun (WGS) entry which is preliminary data.</text>
</comment>
<dbReference type="InterPro" id="IPR036390">
    <property type="entry name" value="WH_DNA-bd_sf"/>
</dbReference>
<name>W7B3Q9_9LIST</name>
<protein>
    <submittedName>
        <fullName evidence="7">Putative transcriptional regulator</fullName>
    </submittedName>
</protein>
<dbReference type="EMBL" id="AOCG01000013">
    <property type="protein sequence ID" value="EUJ17366.1"/>
    <property type="molecule type" value="Genomic_DNA"/>
</dbReference>
<comment type="subcellular location">
    <subcellularLocation>
        <location evidence="1">Cytoplasm</location>
    </subcellularLocation>
</comment>
<organism evidence="7 8">
    <name type="scientific">Listeria aquatica FSL S10-1188</name>
    <dbReference type="NCBI Taxonomy" id="1265818"/>
    <lineage>
        <taxon>Bacteria</taxon>
        <taxon>Bacillati</taxon>
        <taxon>Bacillota</taxon>
        <taxon>Bacilli</taxon>
        <taxon>Bacillales</taxon>
        <taxon>Listeriaceae</taxon>
        <taxon>Listeria</taxon>
    </lineage>
</organism>
<evidence type="ECO:0000256" key="2">
    <source>
        <dbReference type="ARBA" id="ARBA00022490"/>
    </source>
</evidence>
<dbReference type="PROSITE" id="PS50995">
    <property type="entry name" value="HTH_MARR_2"/>
    <property type="match status" value="1"/>
</dbReference>
<keyword evidence="8" id="KW-1185">Reference proteome</keyword>
<dbReference type="InterPro" id="IPR036388">
    <property type="entry name" value="WH-like_DNA-bd_sf"/>
</dbReference>
<dbReference type="Proteomes" id="UP000019246">
    <property type="component" value="Unassembled WGS sequence"/>
</dbReference>
<dbReference type="PRINTS" id="PR00598">
    <property type="entry name" value="HTHMARR"/>
</dbReference>
<evidence type="ECO:0000259" key="6">
    <source>
        <dbReference type="PROSITE" id="PS50995"/>
    </source>
</evidence>
<gene>
    <name evidence="7" type="ORF">MAQA_12776</name>
</gene>
<dbReference type="SUPFAM" id="SSF46785">
    <property type="entry name" value="Winged helix' DNA-binding domain"/>
    <property type="match status" value="1"/>
</dbReference>
<evidence type="ECO:0000256" key="5">
    <source>
        <dbReference type="ARBA" id="ARBA00023163"/>
    </source>
</evidence>
<dbReference type="PANTHER" id="PTHR33164">
    <property type="entry name" value="TRANSCRIPTIONAL REGULATOR, MARR FAMILY"/>
    <property type="match status" value="1"/>
</dbReference>
<evidence type="ECO:0000313" key="7">
    <source>
        <dbReference type="EMBL" id="EUJ17366.1"/>
    </source>
</evidence>
<dbReference type="Gene3D" id="1.10.10.10">
    <property type="entry name" value="Winged helix-like DNA-binding domain superfamily/Winged helix DNA-binding domain"/>
    <property type="match status" value="1"/>
</dbReference>
<feature type="domain" description="HTH marR-type" evidence="6">
    <location>
        <begin position="30"/>
        <end position="160"/>
    </location>
</feature>
<dbReference type="PANTHER" id="PTHR33164:SF5">
    <property type="entry name" value="ORGANIC HYDROPEROXIDE RESISTANCE TRANSCRIPTIONAL REGULATOR"/>
    <property type="match status" value="1"/>
</dbReference>
<keyword evidence="4" id="KW-0238">DNA-binding</keyword>
<evidence type="ECO:0000256" key="1">
    <source>
        <dbReference type="ARBA" id="ARBA00004496"/>
    </source>
</evidence>
<reference evidence="7 8" key="1">
    <citation type="journal article" date="2014" name="Int. J. Syst. Evol. Microbiol.">
        <title>Listeria floridensis sp. nov., Listeria aquatica sp. nov., Listeria cornellensis sp. nov., Listeria riparia sp. nov. and Listeria grandensis sp. nov., from agricultural and natural environments.</title>
        <authorList>
            <person name="den Bakker H.C."/>
            <person name="Warchocki S."/>
            <person name="Wright E.M."/>
            <person name="Allred A.F."/>
            <person name="Ahlstrom C."/>
            <person name="Manuel C.S."/>
            <person name="Stasiewicz M.J."/>
            <person name="Burrell A."/>
            <person name="Roof S."/>
            <person name="Strawn L."/>
            <person name="Fortes E.D."/>
            <person name="Nightingale K.K."/>
            <person name="Kephart D."/>
            <person name="Wiedmann M."/>
        </authorList>
    </citation>
    <scope>NUCLEOTIDE SEQUENCE [LARGE SCALE GENOMIC DNA]</scope>
    <source>
        <strain evidence="7 8">FSL S10-1188</strain>
    </source>
</reference>